<dbReference type="Proteomes" id="UP001152797">
    <property type="component" value="Unassembled WGS sequence"/>
</dbReference>
<evidence type="ECO:0000256" key="2">
    <source>
        <dbReference type="ARBA" id="ARBA00013194"/>
    </source>
</evidence>
<feature type="region of interest" description="Disordered" evidence="7">
    <location>
        <begin position="825"/>
        <end position="854"/>
    </location>
</feature>
<reference evidence="9" key="1">
    <citation type="submission" date="2022-10" db="EMBL/GenBank/DDBJ databases">
        <authorList>
            <person name="Chen Y."/>
            <person name="Dougan E. K."/>
            <person name="Chan C."/>
            <person name="Rhodes N."/>
            <person name="Thang M."/>
        </authorList>
    </citation>
    <scope>NUCLEOTIDE SEQUENCE</scope>
</reference>
<dbReference type="InterPro" id="IPR001179">
    <property type="entry name" value="PPIase_FKBP_dom"/>
</dbReference>
<feature type="compositionally biased region" description="Polar residues" evidence="7">
    <location>
        <begin position="833"/>
        <end position="850"/>
    </location>
</feature>
<feature type="compositionally biased region" description="Polar residues" evidence="7">
    <location>
        <begin position="1051"/>
        <end position="1064"/>
    </location>
</feature>
<evidence type="ECO:0000313" key="10">
    <source>
        <dbReference type="EMBL" id="CAL4782599.1"/>
    </source>
</evidence>
<dbReference type="EMBL" id="CAMXCT020002056">
    <property type="protein sequence ID" value="CAL1148662.1"/>
    <property type="molecule type" value="Genomic_DNA"/>
</dbReference>
<evidence type="ECO:0000256" key="5">
    <source>
        <dbReference type="PROSITE-ProRule" id="PRU00277"/>
    </source>
</evidence>
<keyword evidence="11" id="KW-1185">Reference proteome</keyword>
<evidence type="ECO:0000256" key="1">
    <source>
        <dbReference type="ARBA" id="ARBA00000971"/>
    </source>
</evidence>
<accession>A0A9P1G2R7</accession>
<sequence length="1209" mass="130526">MSILCTVNRNESNLAEMIKAAVGEEMKEVWEQIAKLRKEVSSIQDLKPEMQRSLDRLAEEDQKRCQEISAHKEVLEQFLDDIQNIQKQSEADIARVEERISNHQAATKRQFRDVTGKISDRRGSAEEAVSRAGLQADLVKVETESVLNAVLGKIKQQNEDRESDLQLLRQNFQADINSLQSLVKSIEESVNAQVFQVLEAVKSEADKIPETPARGKRLRRRQQVPEGRRHACWQGCLRCQGLSQVKEQQLKLGTPQQLKSSNYSMAASFDFASGAVLEDTVVVEKVDKVDKNIQDLVEEMEATCSASNTEHETLDQGPDKKVEKGCCRDCLRQFTMAGTCGTLPARIQTQYMFLAQKAVQIWLRSYDFARQSLAVQACNRLRSFSVTPRRRELLRLASCAPAMPTSAQAQGFDLSFLDPKAPPDVATVPKDAEILPSGLASKMLLRPTCALSKSIPLTNPDCQRPQPYDKVLIDYTGWTPGGKMIDSSRNEKRLVRVDSVMRGWTEGLQLMAPGESRRFWIPAELAFGTNETETAKPTGPLVFDIELYSIEKQPKPPAELTQPPKDAEFTPSGLGFRKIKPGTGKVNPQLESNVTALYNGWSSNGDLVLSTSFGPQDTFLVREVPIEGLKEALQLMVEGLPETEGRRDVSGSLANLASERLLKKVAGCRQVLPPPPPPPFGQDGVWIWVPEGEEAPVGGMVPHEGAFLPCADIDDEELAEASYAASQSPSQGFASASMQAAFAEMPLGPAPSGPARSDYSSGGTSAGGQEKTQIAQIPPAVPPVSRQGEFPSNFTDGFHSQASYAAGMSGMRGFADAKDAFAASAATPRGNEDASSMKSPSVQSNPSNPYLSLPGVVQASMRDSPPASQAQVPQVWNPFPTETIAADPPVEQAWNPWASMGEVDGPFGRSLQETQRMIVGDIGAFNSDDWRSRSALPSMQSVPAPSSNSLQATAFPAGATAAAGLPSMPSMPFGSGYGAQLSPIGMEDFHSLESTSFWKVQPAAAPVQNGSVQVPTPRPNSDRVNRVMPQVPQVGISSQGSIPPGRKSIPSAGSGSQGFLTSTSDGLEVTYPMNQVAPLSSQRLSQNARPLPNPTEVPGAAHLASPNAQSPTPWPLASAGLRPTPQVQLLDVTGAGSCLRNNMDIPGRPDYDVLGPMYPAPASCGANVTWMNDPRLAQMPVAQIAERNRHAAPVLLDVTSGGQAFHPDD</sequence>
<feature type="region of interest" description="Disordered" evidence="7">
    <location>
        <begin position="1034"/>
        <end position="1064"/>
    </location>
</feature>
<dbReference type="SUPFAM" id="SSF54534">
    <property type="entry name" value="FKBP-like"/>
    <property type="match status" value="2"/>
</dbReference>
<gene>
    <name evidence="9" type="ORF">C1SCF055_LOCUS21868</name>
</gene>
<feature type="region of interest" description="Disordered" evidence="7">
    <location>
        <begin position="555"/>
        <end position="582"/>
    </location>
</feature>
<feature type="region of interest" description="Disordered" evidence="7">
    <location>
        <begin position="745"/>
        <end position="773"/>
    </location>
</feature>
<evidence type="ECO:0000256" key="3">
    <source>
        <dbReference type="ARBA" id="ARBA00023110"/>
    </source>
</evidence>
<keyword evidence="3 5" id="KW-0697">Rotamase</keyword>
<evidence type="ECO:0000256" key="4">
    <source>
        <dbReference type="ARBA" id="ARBA00023235"/>
    </source>
</evidence>
<proteinExistence type="predicted"/>
<keyword evidence="6" id="KW-0175">Coiled coil</keyword>
<evidence type="ECO:0000313" key="11">
    <source>
        <dbReference type="Proteomes" id="UP001152797"/>
    </source>
</evidence>
<protein>
    <recommendedName>
        <fullName evidence="2 5">peptidylprolyl isomerase</fullName>
        <ecNumber evidence="2 5">5.2.1.8</ecNumber>
    </recommendedName>
</protein>
<evidence type="ECO:0000256" key="7">
    <source>
        <dbReference type="SAM" id="MobiDB-lite"/>
    </source>
</evidence>
<feature type="region of interest" description="Disordered" evidence="7">
    <location>
        <begin position="1080"/>
        <end position="1120"/>
    </location>
</feature>
<name>A0A9P1G2R7_9DINO</name>
<dbReference type="PANTHER" id="PTHR43811">
    <property type="entry name" value="FKBP-TYPE PEPTIDYL-PROLYL CIS-TRANS ISOMERASE FKPA"/>
    <property type="match status" value="1"/>
</dbReference>
<feature type="coiled-coil region" evidence="6">
    <location>
        <begin position="151"/>
        <end position="189"/>
    </location>
</feature>
<keyword evidence="4 5" id="KW-0413">Isomerase</keyword>
<reference evidence="10 11" key="2">
    <citation type="submission" date="2024-05" db="EMBL/GenBank/DDBJ databases">
        <authorList>
            <person name="Chen Y."/>
            <person name="Shah S."/>
            <person name="Dougan E. K."/>
            <person name="Thang M."/>
            <person name="Chan C."/>
        </authorList>
    </citation>
    <scope>NUCLEOTIDE SEQUENCE [LARGE SCALE GENOMIC DNA]</scope>
</reference>
<evidence type="ECO:0000313" key="9">
    <source>
        <dbReference type="EMBL" id="CAI3995287.1"/>
    </source>
</evidence>
<dbReference type="EMBL" id="CAMXCT010002056">
    <property type="protein sequence ID" value="CAI3995287.1"/>
    <property type="molecule type" value="Genomic_DNA"/>
</dbReference>
<evidence type="ECO:0000259" key="8">
    <source>
        <dbReference type="PROSITE" id="PS50059"/>
    </source>
</evidence>
<comment type="caution">
    <text evidence="9">The sequence shown here is derived from an EMBL/GenBank/DDBJ whole genome shotgun (WGS) entry which is preliminary data.</text>
</comment>
<organism evidence="9">
    <name type="scientific">Cladocopium goreaui</name>
    <dbReference type="NCBI Taxonomy" id="2562237"/>
    <lineage>
        <taxon>Eukaryota</taxon>
        <taxon>Sar</taxon>
        <taxon>Alveolata</taxon>
        <taxon>Dinophyceae</taxon>
        <taxon>Suessiales</taxon>
        <taxon>Symbiodiniaceae</taxon>
        <taxon>Cladocopium</taxon>
    </lineage>
</organism>
<comment type="catalytic activity">
    <reaction evidence="1 5">
        <text>[protein]-peptidylproline (omega=180) = [protein]-peptidylproline (omega=0)</text>
        <dbReference type="Rhea" id="RHEA:16237"/>
        <dbReference type="Rhea" id="RHEA-COMP:10747"/>
        <dbReference type="Rhea" id="RHEA-COMP:10748"/>
        <dbReference type="ChEBI" id="CHEBI:83833"/>
        <dbReference type="ChEBI" id="CHEBI:83834"/>
        <dbReference type="EC" id="5.2.1.8"/>
    </reaction>
</comment>
<dbReference type="GO" id="GO:0003755">
    <property type="term" value="F:peptidyl-prolyl cis-trans isomerase activity"/>
    <property type="evidence" value="ECO:0007669"/>
    <property type="project" value="UniProtKB-KW"/>
</dbReference>
<dbReference type="Pfam" id="PF00254">
    <property type="entry name" value="FKBP_C"/>
    <property type="match status" value="1"/>
</dbReference>
<evidence type="ECO:0000256" key="6">
    <source>
        <dbReference type="SAM" id="Coils"/>
    </source>
</evidence>
<dbReference type="Gene3D" id="3.10.50.40">
    <property type="match status" value="2"/>
</dbReference>
<dbReference type="EC" id="5.2.1.8" evidence="2 5"/>
<dbReference type="InterPro" id="IPR046357">
    <property type="entry name" value="PPIase_dom_sf"/>
</dbReference>
<dbReference type="PANTHER" id="PTHR43811:SF19">
    <property type="entry name" value="39 KDA FK506-BINDING NUCLEAR PROTEIN"/>
    <property type="match status" value="1"/>
</dbReference>
<feature type="coiled-coil region" evidence="6">
    <location>
        <begin position="68"/>
        <end position="106"/>
    </location>
</feature>
<dbReference type="OrthoDB" id="438958at2759"/>
<feature type="domain" description="PPIase FKBP-type" evidence="8">
    <location>
        <begin position="468"/>
        <end position="551"/>
    </location>
</feature>
<dbReference type="PROSITE" id="PS50059">
    <property type="entry name" value="FKBP_PPIASE"/>
    <property type="match status" value="1"/>
</dbReference>
<dbReference type="AlphaFoldDB" id="A0A9P1G2R7"/>
<dbReference type="EMBL" id="CAMXCT030002056">
    <property type="protein sequence ID" value="CAL4782599.1"/>
    <property type="molecule type" value="Genomic_DNA"/>
</dbReference>